<dbReference type="EMBL" id="CP000083">
    <property type="protein sequence ID" value="AAZ25059.1"/>
    <property type="molecule type" value="Genomic_DNA"/>
</dbReference>
<dbReference type="HOGENOM" id="CLU_3151650_0_0_6"/>
<evidence type="ECO:0000313" key="2">
    <source>
        <dbReference type="Proteomes" id="UP000000547"/>
    </source>
</evidence>
<organism evidence="1 2">
    <name type="scientific">Colwellia psychrerythraea (strain 34H / ATCC BAA-681)</name>
    <name type="common">Vibrio psychroerythus</name>
    <dbReference type="NCBI Taxonomy" id="167879"/>
    <lineage>
        <taxon>Bacteria</taxon>
        <taxon>Pseudomonadati</taxon>
        <taxon>Pseudomonadota</taxon>
        <taxon>Gammaproteobacteria</taxon>
        <taxon>Alteromonadales</taxon>
        <taxon>Colwelliaceae</taxon>
        <taxon>Colwellia</taxon>
    </lineage>
</organism>
<accession>Q486E5</accession>
<gene>
    <name evidence="1" type="ordered locus">CPS_1327</name>
</gene>
<reference evidence="1" key="1">
    <citation type="journal article" date="2005" name="Proc. Natl. Acad. Sci. U.S.A.">
        <title>The psychrophilic lifestyle as revealed by the genome sequence of Colwellia psychrerythraea 34H through genomic and proteomic analyses.</title>
        <authorList>
            <person name="Methe B.A."/>
            <person name="Nelson K.E."/>
            <person name="Deming J.W."/>
            <person name="Momen B."/>
            <person name="Melamud E."/>
            <person name="Zhang X."/>
            <person name="Moult J."/>
            <person name="Madupu R."/>
            <person name="Nelson W.C."/>
            <person name="Dodson R.J."/>
            <person name="Brinkac L.M."/>
            <person name="Daugherty S.C."/>
            <person name="Durkin A.S."/>
            <person name="DeBoy R.T."/>
            <person name="Kolonay J.F."/>
            <person name="Sullivan S.A."/>
            <person name="Zhou L."/>
            <person name="Davidsen T.M."/>
            <person name="Wu M."/>
            <person name="Huston A.L."/>
            <person name="Lewis M."/>
            <person name="Weaver B."/>
            <person name="Weidman J.F."/>
            <person name="Khouri H."/>
            <person name="Utterback T.R."/>
            <person name="Feldblyum T.V."/>
            <person name="Fraser C.M."/>
        </authorList>
    </citation>
    <scope>NUCLEOTIDE SEQUENCE [LARGE SCALE GENOMIC DNA]</scope>
    <source>
        <strain evidence="1">34H</strain>
    </source>
</reference>
<dbReference type="KEGG" id="cps:CPS_1327"/>
<dbReference type="Proteomes" id="UP000000547">
    <property type="component" value="Chromosome"/>
</dbReference>
<proteinExistence type="predicted"/>
<name>Q486E5_COLP3</name>
<protein>
    <submittedName>
        <fullName evidence="1">Uncharacterized protein</fullName>
    </submittedName>
</protein>
<sequence>MKGDGDEQLSSVLVYRQNLPIFIHESGSSTIGAVASNNLNSLTLPKYQ</sequence>
<dbReference type="AlphaFoldDB" id="Q486E5"/>
<evidence type="ECO:0000313" key="1">
    <source>
        <dbReference type="EMBL" id="AAZ25059.1"/>
    </source>
</evidence>